<accession>A0A1I3NTM8</accession>
<sequence>MTRFPGLAHARSRRLAALAALALLVPALSACAGRGAEPVAGESVTNAYRMGGIRFDNERGDESIFFAVARLREENGMTAVCGAYGISGARDFAIFGIDRLPAVLDRVRVQFDGETFMWDAARFNGPHPVGEIKEIIGVSANCLRLDRPWQAEYADRDKLVVDMPNRMYFLD</sequence>
<evidence type="ECO:0000313" key="3">
    <source>
        <dbReference type="Proteomes" id="UP000199377"/>
    </source>
</evidence>
<protein>
    <recommendedName>
        <fullName evidence="4">Lipoprotein</fullName>
    </recommendedName>
</protein>
<evidence type="ECO:0000256" key="1">
    <source>
        <dbReference type="SAM" id="SignalP"/>
    </source>
</evidence>
<dbReference type="OrthoDB" id="7742414at2"/>
<evidence type="ECO:0008006" key="4">
    <source>
        <dbReference type="Google" id="ProtNLM"/>
    </source>
</evidence>
<reference evidence="2 3" key="1">
    <citation type="submission" date="2016-10" db="EMBL/GenBank/DDBJ databases">
        <authorList>
            <person name="de Groot N.N."/>
        </authorList>
    </citation>
    <scope>NUCLEOTIDE SEQUENCE [LARGE SCALE GENOMIC DNA]</scope>
    <source>
        <strain evidence="2 3">CGMCC 1.11030</strain>
    </source>
</reference>
<dbReference type="PROSITE" id="PS51257">
    <property type="entry name" value="PROKAR_LIPOPROTEIN"/>
    <property type="match status" value="1"/>
</dbReference>
<feature type="chain" id="PRO_5011750532" description="Lipoprotein" evidence="1">
    <location>
        <begin position="33"/>
        <end position="171"/>
    </location>
</feature>
<feature type="signal peptide" evidence="1">
    <location>
        <begin position="1"/>
        <end position="32"/>
    </location>
</feature>
<dbReference type="Proteomes" id="UP000199377">
    <property type="component" value="Unassembled WGS sequence"/>
</dbReference>
<dbReference type="RefSeq" id="WP_092865233.1">
    <property type="nucleotide sequence ID" value="NZ_FOQH01000014.1"/>
</dbReference>
<evidence type="ECO:0000313" key="2">
    <source>
        <dbReference type="EMBL" id="SFJ12645.1"/>
    </source>
</evidence>
<organism evidence="2 3">
    <name type="scientific">Albimonas pacifica</name>
    <dbReference type="NCBI Taxonomy" id="1114924"/>
    <lineage>
        <taxon>Bacteria</taxon>
        <taxon>Pseudomonadati</taxon>
        <taxon>Pseudomonadota</taxon>
        <taxon>Alphaproteobacteria</taxon>
        <taxon>Rhodobacterales</taxon>
        <taxon>Paracoccaceae</taxon>
        <taxon>Albimonas</taxon>
    </lineage>
</organism>
<keyword evidence="3" id="KW-1185">Reference proteome</keyword>
<dbReference type="EMBL" id="FOQH01000014">
    <property type="protein sequence ID" value="SFJ12645.1"/>
    <property type="molecule type" value="Genomic_DNA"/>
</dbReference>
<name>A0A1I3NTM8_9RHOB</name>
<gene>
    <name evidence="2" type="ORF">SAMN05216258_11472</name>
</gene>
<proteinExistence type="predicted"/>
<dbReference type="AlphaFoldDB" id="A0A1I3NTM8"/>
<keyword evidence="1" id="KW-0732">Signal</keyword>